<evidence type="ECO:0000256" key="3">
    <source>
        <dbReference type="ARBA" id="ARBA00022598"/>
    </source>
</evidence>
<reference evidence="10" key="1">
    <citation type="submission" date="2012-02" db="EMBL/GenBank/DDBJ databases">
        <title>Genome sequencing of Giardia lamblia Genotypes A2 and B isolates (DH and GS) and comparative analysis with the genomes of Genotypes A1 and E (WB and Pig).</title>
        <authorList>
            <person name="Adam R."/>
            <person name="Dahlstrom E."/>
            <person name="Martens C."/>
            <person name="Bruno D."/>
            <person name="Barbian K."/>
            <person name="Porcella S.F."/>
            <person name="Nash T."/>
        </authorList>
    </citation>
    <scope>NUCLEOTIDE SEQUENCE</scope>
    <source>
        <strain evidence="10">DH</strain>
    </source>
</reference>
<dbReference type="GO" id="GO:0030145">
    <property type="term" value="F:manganese ion binding"/>
    <property type="evidence" value="ECO:0007669"/>
    <property type="project" value="TreeGrafter"/>
</dbReference>
<comment type="catalytic activity">
    <reaction evidence="8">
        <text>a 3'-end 3'-phospho-ribonucleotide-RNA + a 5'-end dephospho-ribonucleoside-RNA + GTP = a ribonucleotidyl-ribonucleotide-RNA + GMP + diphosphate</text>
        <dbReference type="Rhea" id="RHEA:68076"/>
        <dbReference type="Rhea" id="RHEA-COMP:10463"/>
        <dbReference type="Rhea" id="RHEA-COMP:13936"/>
        <dbReference type="Rhea" id="RHEA-COMP:17355"/>
        <dbReference type="ChEBI" id="CHEBI:33019"/>
        <dbReference type="ChEBI" id="CHEBI:37565"/>
        <dbReference type="ChEBI" id="CHEBI:58115"/>
        <dbReference type="ChEBI" id="CHEBI:83062"/>
        <dbReference type="ChEBI" id="CHEBI:138284"/>
        <dbReference type="ChEBI" id="CHEBI:173118"/>
        <dbReference type="EC" id="6.5.1.8"/>
    </reaction>
</comment>
<dbReference type="AlphaFoldDB" id="V6TG16"/>
<evidence type="ECO:0000256" key="7">
    <source>
        <dbReference type="ARBA" id="ARBA00023211"/>
    </source>
</evidence>
<dbReference type="VEuPathDB" id="GiardiaDB:GL50581_582"/>
<dbReference type="PANTHER" id="PTHR43749">
    <property type="entry name" value="RNA-SPLICING LIGASE RTCB"/>
    <property type="match status" value="1"/>
</dbReference>
<dbReference type="VEuPathDB" id="GiardiaDB:QR46_0547"/>
<dbReference type="VEuPathDB" id="GiardiaDB:DHA2_23602"/>
<dbReference type="GO" id="GO:0005525">
    <property type="term" value="F:GTP binding"/>
    <property type="evidence" value="ECO:0007669"/>
    <property type="project" value="UniProtKB-KW"/>
</dbReference>
<evidence type="ECO:0000256" key="8">
    <source>
        <dbReference type="ARBA" id="ARBA00047746"/>
    </source>
</evidence>
<dbReference type="Gene3D" id="3.90.1860.10">
    <property type="entry name" value="tRNA-splicing ligase RtcB"/>
    <property type="match status" value="2"/>
</dbReference>
<keyword evidence="4" id="KW-0479">Metal-binding</keyword>
<dbReference type="SUPFAM" id="SSF103365">
    <property type="entry name" value="Hypothetical protein PH1602"/>
    <property type="match status" value="1"/>
</dbReference>
<dbReference type="InterPro" id="IPR036025">
    <property type="entry name" value="RtcB-like_sf"/>
</dbReference>
<sequence>MSMYSAIYGRDEHMPLDLVECDSAVAPPTWLKTLCKRSFHKKQFPMTSLPSNVKVFAEQPEDGTIAMLKELAKLPFFVNQPIRVMPDCHSGKGTIVGFSAPYDTCIIPSIIGVDIGCGMFVIRLPNKLLEPYGGKISDQSFLKNLDEITHREVPAGYYGKHAVPGGPTGFHQDVSEARFKRMLSHLLPCLSKYCPEASGLLSYDDFVAEFEYWHDYLDLRFTFHSLMKCCGTLGSGNHFVELDSAKSGEGYIVVHSGSRGLGGAIASKFISAAEIVTKVLLGIEPAELLVNDTSPFFKLLFNNLQALKKMPTELSAENPGFTLPISAEDKKAFYLKLRDEIQEELKQDASAQALPVKEYKAELTRRINARAVEYLSRCKLVASSYDYLSVFPLGTTEEDIEAYKAILVKNPNVACLYQSLGAEDYLRAMKFCQLFAKLNRLVIAFNIYCSLSGIPVQARGIWDDDFDPGIRAQAIATFMDSLFYTDCIHNYIDLQSKIMRKGSIRANKDDILIIPMNMRDGILVCKGLGNPDWNCTAPHGAGRIMSRIAAKRSIKLETVIEQMKGIYSTCLQQEVIDEAPDAYKPVAHITKHIQGTCTIIDQWKPLWNFKGMDCVFESKKEGNDNMH</sequence>
<keyword evidence="7" id="KW-0464">Manganese</keyword>
<dbReference type="GO" id="GO:0003909">
    <property type="term" value="F:DNA ligase activity"/>
    <property type="evidence" value="ECO:0007669"/>
    <property type="project" value="TreeGrafter"/>
</dbReference>
<evidence type="ECO:0000256" key="5">
    <source>
        <dbReference type="ARBA" id="ARBA00022741"/>
    </source>
</evidence>
<proteinExistence type="predicted"/>
<dbReference type="EMBL" id="AHGT01000029">
    <property type="protein sequence ID" value="ESU37297.1"/>
    <property type="molecule type" value="Genomic_DNA"/>
</dbReference>
<dbReference type="GO" id="GO:0042245">
    <property type="term" value="P:RNA repair"/>
    <property type="evidence" value="ECO:0007669"/>
    <property type="project" value="TreeGrafter"/>
</dbReference>
<keyword evidence="6" id="KW-0342">GTP-binding</keyword>
<gene>
    <name evidence="9" type="ORF">DHA2_23602</name>
</gene>
<dbReference type="GO" id="GO:0006281">
    <property type="term" value="P:DNA repair"/>
    <property type="evidence" value="ECO:0007669"/>
    <property type="project" value="TreeGrafter"/>
</dbReference>
<keyword evidence="3" id="KW-0436">Ligase</keyword>
<comment type="caution">
    <text evidence="9">The sequence shown here is derived from an EMBL/GenBank/DDBJ whole genome shotgun (WGS) entry which is preliminary data.</text>
</comment>
<dbReference type="Pfam" id="PF01139">
    <property type="entry name" value="RtcB"/>
    <property type="match status" value="2"/>
</dbReference>
<accession>V6TG16</accession>
<evidence type="ECO:0000256" key="1">
    <source>
        <dbReference type="ARBA" id="ARBA00001936"/>
    </source>
</evidence>
<keyword evidence="5" id="KW-0547">Nucleotide-binding</keyword>
<organism evidence="9 10">
    <name type="scientific">Giardia intestinalis</name>
    <name type="common">Giardia lamblia</name>
    <dbReference type="NCBI Taxonomy" id="5741"/>
    <lineage>
        <taxon>Eukaryota</taxon>
        <taxon>Metamonada</taxon>
        <taxon>Diplomonadida</taxon>
        <taxon>Hexamitidae</taxon>
        <taxon>Giardiinae</taxon>
        <taxon>Giardia</taxon>
    </lineage>
</organism>
<evidence type="ECO:0000313" key="9">
    <source>
        <dbReference type="EMBL" id="ESU37297.1"/>
    </source>
</evidence>
<dbReference type="InterPro" id="IPR052915">
    <property type="entry name" value="RtcB-like"/>
</dbReference>
<evidence type="ECO:0000256" key="4">
    <source>
        <dbReference type="ARBA" id="ARBA00022723"/>
    </source>
</evidence>
<dbReference type="GO" id="GO:0170057">
    <property type="term" value="F:RNA ligase (GTP) activity"/>
    <property type="evidence" value="ECO:0007669"/>
    <property type="project" value="UniProtKB-EC"/>
</dbReference>
<evidence type="ECO:0000313" key="10">
    <source>
        <dbReference type="Proteomes" id="UP000018320"/>
    </source>
</evidence>
<dbReference type="EC" id="6.5.1.8" evidence="2"/>
<reference evidence="9 10" key="2">
    <citation type="journal article" date="2013" name="Genome Biol. Evol.">
        <title>Genome sequencing of Giardia lamblia genotypes A2 and B isolates (DH and GS) and comparative analysis with the genomes of genotypes A1 and E (WB and Pig).</title>
        <authorList>
            <person name="Adam R.D."/>
            <person name="Dahlstrom E.W."/>
            <person name="Martens C.A."/>
            <person name="Bruno D.P."/>
            <person name="Barbian K.D."/>
            <person name="Ricklefs S.M."/>
            <person name="Hernandez M.M."/>
            <person name="Narla N.P."/>
            <person name="Patel R.B."/>
            <person name="Porcella S.F."/>
            <person name="Nash T.E."/>
        </authorList>
    </citation>
    <scope>NUCLEOTIDE SEQUENCE [LARGE SCALE GENOMIC DNA]</scope>
    <source>
        <strain evidence="9 10">DH</strain>
    </source>
</reference>
<dbReference type="PANTHER" id="PTHR43749:SF2">
    <property type="entry name" value="RNA-SPLICING LIGASE RTCB"/>
    <property type="match status" value="1"/>
</dbReference>
<comment type="cofactor">
    <cofactor evidence="1">
        <name>Mn(2+)</name>
        <dbReference type="ChEBI" id="CHEBI:29035"/>
    </cofactor>
</comment>
<dbReference type="FunFam" id="3.90.1860.10:FF:000013">
    <property type="entry name" value="Putative RctB family protein"/>
    <property type="match status" value="1"/>
</dbReference>
<evidence type="ECO:0000256" key="2">
    <source>
        <dbReference type="ARBA" id="ARBA00012726"/>
    </source>
</evidence>
<name>V6TG16_GIAIN</name>
<dbReference type="InterPro" id="IPR001233">
    <property type="entry name" value="RtcB"/>
</dbReference>
<dbReference type="Proteomes" id="UP000018320">
    <property type="component" value="Unassembled WGS sequence"/>
</dbReference>
<evidence type="ECO:0000256" key="6">
    <source>
        <dbReference type="ARBA" id="ARBA00023134"/>
    </source>
</evidence>
<protein>
    <recommendedName>
        <fullName evidence="2">3'-phosphate/5'-hydroxy nucleic acid ligase</fullName>
        <ecNumber evidence="2">6.5.1.8</ecNumber>
    </recommendedName>
</protein>
<dbReference type="GO" id="GO:0006396">
    <property type="term" value="P:RNA processing"/>
    <property type="evidence" value="ECO:0007669"/>
    <property type="project" value="InterPro"/>
</dbReference>
<dbReference type="VEuPathDB" id="GiardiaDB:GL50803_0023602"/>